<accession>A0A840VC04</accession>
<dbReference type="RefSeq" id="WP_184017420.1">
    <property type="nucleotide sequence ID" value="NZ_JACHFD010000006.1"/>
</dbReference>
<dbReference type="Pfam" id="PF13385">
    <property type="entry name" value="Laminin_G_3"/>
    <property type="match status" value="1"/>
</dbReference>
<dbReference type="EMBL" id="JACHFD010000006">
    <property type="protein sequence ID" value="MBB5351339.1"/>
    <property type="molecule type" value="Genomic_DNA"/>
</dbReference>
<dbReference type="AlphaFoldDB" id="A0A840VC04"/>
<organism evidence="1 2">
    <name type="scientific">Haloferula luteola</name>
    <dbReference type="NCBI Taxonomy" id="595692"/>
    <lineage>
        <taxon>Bacteria</taxon>
        <taxon>Pseudomonadati</taxon>
        <taxon>Verrucomicrobiota</taxon>
        <taxon>Verrucomicrobiia</taxon>
        <taxon>Verrucomicrobiales</taxon>
        <taxon>Verrucomicrobiaceae</taxon>
        <taxon>Haloferula</taxon>
    </lineage>
</organism>
<sequence length="262" mass="26510">MILFPCGFFGGTASTVEPDPYFANVTLLLGFDSPGGSAVVNSAPTGGSWTWTGSAISISGADAIVGSGALLFGSSGGNGNTGSETVVLGTASACGCDFGTGDFTIELYAKIGNTASNTYAITIFGSFNGNQSSPTAGEFNIQVAAYSAGSGLPAVVSFFARDTGSKIISSTGVTVGTGDFVHIAVCRAGDTIRMFVDGVFVKSDTGWGAINVGYGSSPVRLGGEDNNNDFIGVIDELRVTKGVARYTTDDSFTPPSAPYPRA</sequence>
<keyword evidence="2" id="KW-1185">Reference proteome</keyword>
<dbReference type="InterPro" id="IPR013320">
    <property type="entry name" value="ConA-like_dom_sf"/>
</dbReference>
<dbReference type="Proteomes" id="UP000557717">
    <property type="component" value="Unassembled WGS sequence"/>
</dbReference>
<proteinExistence type="predicted"/>
<evidence type="ECO:0008006" key="3">
    <source>
        <dbReference type="Google" id="ProtNLM"/>
    </source>
</evidence>
<gene>
    <name evidence="1" type="ORF">HNR46_001575</name>
</gene>
<dbReference type="SUPFAM" id="SSF49899">
    <property type="entry name" value="Concanavalin A-like lectins/glucanases"/>
    <property type="match status" value="1"/>
</dbReference>
<dbReference type="Gene3D" id="2.60.120.200">
    <property type="match status" value="1"/>
</dbReference>
<reference evidence="1 2" key="1">
    <citation type="submission" date="2020-08" db="EMBL/GenBank/DDBJ databases">
        <title>Genomic Encyclopedia of Type Strains, Phase IV (KMG-IV): sequencing the most valuable type-strain genomes for metagenomic binning, comparative biology and taxonomic classification.</title>
        <authorList>
            <person name="Goeker M."/>
        </authorList>
    </citation>
    <scope>NUCLEOTIDE SEQUENCE [LARGE SCALE GENOMIC DNA]</scope>
    <source>
        <strain evidence="1 2">YC6886</strain>
    </source>
</reference>
<evidence type="ECO:0000313" key="2">
    <source>
        <dbReference type="Proteomes" id="UP000557717"/>
    </source>
</evidence>
<comment type="caution">
    <text evidence="1">The sequence shown here is derived from an EMBL/GenBank/DDBJ whole genome shotgun (WGS) entry which is preliminary data.</text>
</comment>
<evidence type="ECO:0000313" key="1">
    <source>
        <dbReference type="EMBL" id="MBB5351339.1"/>
    </source>
</evidence>
<name>A0A840VC04_9BACT</name>
<protein>
    <recommendedName>
        <fullName evidence="3">Concanavalin A-like lectin/glucanases superfamily protein</fullName>
    </recommendedName>
</protein>